<reference evidence="1" key="1">
    <citation type="submission" date="2021-05" db="EMBL/GenBank/DDBJ databases">
        <authorList>
            <person name="Scholz U."/>
            <person name="Mascher M."/>
            <person name="Fiebig A."/>
        </authorList>
    </citation>
    <scope>NUCLEOTIDE SEQUENCE [LARGE SCALE GENOMIC DNA]</scope>
</reference>
<organism evidence="1 2">
    <name type="scientific">Avena sativa</name>
    <name type="common">Oat</name>
    <dbReference type="NCBI Taxonomy" id="4498"/>
    <lineage>
        <taxon>Eukaryota</taxon>
        <taxon>Viridiplantae</taxon>
        <taxon>Streptophyta</taxon>
        <taxon>Embryophyta</taxon>
        <taxon>Tracheophyta</taxon>
        <taxon>Spermatophyta</taxon>
        <taxon>Magnoliopsida</taxon>
        <taxon>Liliopsida</taxon>
        <taxon>Poales</taxon>
        <taxon>Poaceae</taxon>
        <taxon>BOP clade</taxon>
        <taxon>Pooideae</taxon>
        <taxon>Poodae</taxon>
        <taxon>Poeae</taxon>
        <taxon>Poeae Chloroplast Group 1 (Aveneae type)</taxon>
        <taxon>Aveninae</taxon>
        <taxon>Avena</taxon>
    </lineage>
</organism>
<name>A0ACD5US63_AVESA</name>
<dbReference type="EnsemblPlants" id="AVESA.00010b.r2.2CG0303270.1">
    <property type="protein sequence ID" value="AVESA.00010b.r2.2CG0303270.1.CDS"/>
    <property type="gene ID" value="AVESA.00010b.r2.2CG0303270"/>
</dbReference>
<keyword evidence="2" id="KW-1185">Reference proteome</keyword>
<protein>
    <submittedName>
        <fullName evidence="1">Uncharacterized protein</fullName>
    </submittedName>
</protein>
<reference evidence="1" key="2">
    <citation type="submission" date="2025-09" db="UniProtKB">
        <authorList>
            <consortium name="EnsemblPlants"/>
        </authorList>
    </citation>
    <scope>IDENTIFICATION</scope>
</reference>
<accession>A0ACD5US63</accession>
<sequence>MDRGEPSLKPEWLVRGVATPTVATTGLRPGTSPRADDQDKGASSRNQSSGRDRERNSQQTSSRRGSGPSVSRRLDREGTVKSRGYASFGRSNRDRGCVRDSEFSDRESRLSLPDDPLHDGFGSFSSCRPESDRLNRIRPKLDTLTRAAGVNLDNGNLSRKDAGGISFEREFPHLSSEDNNGKHDIGRVPSPGISTPIQSIPLVTAPEGWNSVLAEVPGLSEPSNNHVSSALSRAGSSRQLEVSNCGTALSMAETVMQTPLQISTTPQLAIDAQKIEERNMRQCILRPLTPSSNKITVSSLSDKFKIKGARAGDSNGAIKTAPQLSAQPSSNSVRTPVKSELAKPSLPGFFQVLTREQNGAANTAKDCTNNPMSPILGRPSSVEPQKKPIVNQKLKGVTNGLPMHLQQGSFGERKSIAKDKHKFFELLRSKSLNGSSTGIESSSSLVDEQKNSSLDLSLFNAGIKCIETGSNSREDANYCGGSQLHLSDNEKIKPFLEPRDFFSEGLHGVAADSEEAISSSDFGDAKDVAMMPRADKAEAAVTIIPADINDCSTKSGSSYDDARLLFQPIVAREEEPYPSEDEPSPEEMAFLKSLGWKEDEIVPPLKQEEIADCLRHNVRLQQKLEECRG</sequence>
<proteinExistence type="predicted"/>
<evidence type="ECO:0000313" key="2">
    <source>
        <dbReference type="Proteomes" id="UP001732700"/>
    </source>
</evidence>
<dbReference type="Proteomes" id="UP001732700">
    <property type="component" value="Chromosome 2C"/>
</dbReference>
<evidence type="ECO:0000313" key="1">
    <source>
        <dbReference type="EnsemblPlants" id="AVESA.00010b.r2.2CG0303270.1.CDS"/>
    </source>
</evidence>